<keyword evidence="1" id="KW-0677">Repeat</keyword>
<dbReference type="PANTHER" id="PTHR23155">
    <property type="entry name" value="DISEASE RESISTANCE PROTEIN RP"/>
    <property type="match status" value="1"/>
</dbReference>
<feature type="domain" description="Disease resistance protein winged helix" evidence="4">
    <location>
        <begin position="273"/>
        <end position="303"/>
    </location>
</feature>
<name>A0A6P6AHD7_DURZI</name>
<accession>A0A6P6AHD7</accession>
<dbReference type="Gene3D" id="3.40.50.300">
    <property type="entry name" value="P-loop containing nucleotide triphosphate hydrolases"/>
    <property type="match status" value="1"/>
</dbReference>
<organism evidence="6 7">
    <name type="scientific">Durio zibethinus</name>
    <name type="common">Durian</name>
    <dbReference type="NCBI Taxonomy" id="66656"/>
    <lineage>
        <taxon>Eukaryota</taxon>
        <taxon>Viridiplantae</taxon>
        <taxon>Streptophyta</taxon>
        <taxon>Embryophyta</taxon>
        <taxon>Tracheophyta</taxon>
        <taxon>Spermatophyta</taxon>
        <taxon>Magnoliopsida</taxon>
        <taxon>eudicotyledons</taxon>
        <taxon>Gunneridae</taxon>
        <taxon>Pentapetalae</taxon>
        <taxon>rosids</taxon>
        <taxon>malvids</taxon>
        <taxon>Malvales</taxon>
        <taxon>Malvaceae</taxon>
        <taxon>Helicteroideae</taxon>
        <taxon>Durio</taxon>
    </lineage>
</organism>
<evidence type="ECO:0000259" key="4">
    <source>
        <dbReference type="Pfam" id="PF23559"/>
    </source>
</evidence>
<dbReference type="GO" id="GO:0098542">
    <property type="term" value="P:defense response to other organism"/>
    <property type="evidence" value="ECO:0007669"/>
    <property type="project" value="TreeGrafter"/>
</dbReference>
<protein>
    <submittedName>
        <fullName evidence="7">Disease resistance protein At3g14460</fullName>
    </submittedName>
</protein>
<dbReference type="InterPro" id="IPR032675">
    <property type="entry name" value="LRR_dom_sf"/>
</dbReference>
<evidence type="ECO:0000259" key="3">
    <source>
        <dbReference type="Pfam" id="PF00931"/>
    </source>
</evidence>
<dbReference type="RefSeq" id="XP_022764221.1">
    <property type="nucleotide sequence ID" value="XM_022908486.1"/>
</dbReference>
<feature type="domain" description="Disease resistance R13L4/SHOC-2-like LRR" evidence="5">
    <location>
        <begin position="375"/>
        <end position="436"/>
    </location>
</feature>
<dbReference type="InterPro" id="IPR055414">
    <property type="entry name" value="LRR_R13L4/SHOC2-like"/>
</dbReference>
<keyword evidence="2" id="KW-0611">Plant defense</keyword>
<dbReference type="Pfam" id="PF23559">
    <property type="entry name" value="WHD_DRP"/>
    <property type="match status" value="1"/>
</dbReference>
<dbReference type="Gene3D" id="1.10.8.430">
    <property type="entry name" value="Helical domain of apoptotic protease-activating factors"/>
    <property type="match status" value="1"/>
</dbReference>
<dbReference type="InterPro" id="IPR058922">
    <property type="entry name" value="WHD_DRP"/>
</dbReference>
<dbReference type="Pfam" id="PF23598">
    <property type="entry name" value="LRR_14"/>
    <property type="match status" value="1"/>
</dbReference>
<dbReference type="InterPro" id="IPR042197">
    <property type="entry name" value="Apaf_helical"/>
</dbReference>
<dbReference type="InterPro" id="IPR044974">
    <property type="entry name" value="Disease_R_plants"/>
</dbReference>
<reference evidence="7" key="1">
    <citation type="submission" date="2025-08" db="UniProtKB">
        <authorList>
            <consortium name="RefSeq"/>
        </authorList>
    </citation>
    <scope>IDENTIFICATION</scope>
    <source>
        <tissue evidence="7">Fruit stalk</tissue>
    </source>
</reference>
<evidence type="ECO:0000256" key="2">
    <source>
        <dbReference type="ARBA" id="ARBA00022821"/>
    </source>
</evidence>
<dbReference type="SUPFAM" id="SSF52058">
    <property type="entry name" value="L domain-like"/>
    <property type="match status" value="1"/>
</dbReference>
<dbReference type="InterPro" id="IPR027417">
    <property type="entry name" value="P-loop_NTPase"/>
</dbReference>
<dbReference type="KEGG" id="dzi:111309421"/>
<evidence type="ECO:0000313" key="7">
    <source>
        <dbReference type="RefSeq" id="XP_022764221.1"/>
    </source>
</evidence>
<dbReference type="GO" id="GO:0043531">
    <property type="term" value="F:ADP binding"/>
    <property type="evidence" value="ECO:0007669"/>
    <property type="project" value="InterPro"/>
</dbReference>
<dbReference type="Proteomes" id="UP000515121">
    <property type="component" value="Unplaced"/>
</dbReference>
<dbReference type="GeneID" id="111309421"/>
<evidence type="ECO:0000313" key="6">
    <source>
        <dbReference type="Proteomes" id="UP000515121"/>
    </source>
</evidence>
<gene>
    <name evidence="7" type="primary">LOC111309421</name>
</gene>
<dbReference type="InterPro" id="IPR002182">
    <property type="entry name" value="NB-ARC"/>
</dbReference>
<dbReference type="PANTHER" id="PTHR23155:SF1221">
    <property type="entry name" value="OS11G0481150 PROTEIN"/>
    <property type="match status" value="1"/>
</dbReference>
<feature type="domain" description="NB-ARC" evidence="3">
    <location>
        <begin position="79"/>
        <end position="185"/>
    </location>
</feature>
<dbReference type="Gene3D" id="3.80.10.10">
    <property type="entry name" value="Ribonuclease Inhibitor"/>
    <property type="match status" value="1"/>
</dbReference>
<keyword evidence="6" id="KW-1185">Reference proteome</keyword>
<dbReference type="SUPFAM" id="SSF52540">
    <property type="entry name" value="P-loop containing nucleoside triphosphate hydrolases"/>
    <property type="match status" value="1"/>
</dbReference>
<dbReference type="AlphaFoldDB" id="A0A6P6AHD7"/>
<evidence type="ECO:0000256" key="1">
    <source>
        <dbReference type="ARBA" id="ARBA00022737"/>
    </source>
</evidence>
<proteinExistence type="predicted"/>
<dbReference type="PRINTS" id="PR00364">
    <property type="entry name" value="DISEASERSIST"/>
</dbReference>
<dbReference type="Pfam" id="PF00931">
    <property type="entry name" value="NB-ARC"/>
    <property type="match status" value="1"/>
</dbReference>
<evidence type="ECO:0000259" key="5">
    <source>
        <dbReference type="Pfam" id="PF23598"/>
    </source>
</evidence>
<sequence>MHDLINDLAQSVAKDICFRVKGDKALNVSSHARHSSYIGGRKDRIKKFQVFYGKKGLRTFLPLKMPQGWRYISNQVLNFKMEEITKSILRSVSSESSNAGDDLNKLQTELEKKLVEKKLLLILDDFWLQNYDDWSRLISPFGVGTTIVVTTRDKTVSSMVGTIPDYKLPTLSDDDCISILTQHALGAKDFSGHPNLGEFVVQIAKRCKGLPLAAKTIGGLLRNKVDIGKWKEILKSEIWNLPEERSNIFQALRLSYHHLPADLKRCFAYCALLPKDYEFTEEEIVLLWMAEGFLRVEATKQMKIWVMIAKDICFRVEGDKALNVSSHARHSSYIGGRKDRIKMFQVFYGKKGLRTFLPLKMPEGWRYISNQVLSELLPEFKYLRVFSLQGCYLTEFPNIIGDLVHLRYLNFSGTIIKTLPDSICKLYNLETLLLRGVLVLKSFLLK</sequence>
<dbReference type="OrthoDB" id="37484at2759"/>